<dbReference type="SMART" id="SM00518">
    <property type="entry name" value="AP2Ec"/>
    <property type="match status" value="1"/>
</dbReference>
<dbReference type="OrthoDB" id="7663182at2759"/>
<dbReference type="EnsemblMetazoa" id="XM_038208523.1">
    <property type="protein sequence ID" value="XP_038064451.1"/>
    <property type="gene ID" value="LOC119734897"/>
</dbReference>
<proteinExistence type="inferred from homology"/>
<dbReference type="InterPro" id="IPR013022">
    <property type="entry name" value="Xyl_isomerase-like_TIM-brl"/>
</dbReference>
<evidence type="ECO:0000313" key="10">
    <source>
        <dbReference type="EnsemblMetazoa" id="XP_038064450.1"/>
    </source>
</evidence>
<accession>A0A914AKD6</accession>
<keyword evidence="7" id="KW-0234">DNA repair</keyword>
<feature type="region of interest" description="Disordered" evidence="8">
    <location>
        <begin position="1"/>
        <end position="247"/>
    </location>
</feature>
<dbReference type="PROSITE" id="PS00731">
    <property type="entry name" value="AP_NUCLEASE_F2_3"/>
    <property type="match status" value="1"/>
</dbReference>
<organism evidence="10 11">
    <name type="scientific">Patiria miniata</name>
    <name type="common">Bat star</name>
    <name type="synonym">Asterina miniata</name>
    <dbReference type="NCBI Taxonomy" id="46514"/>
    <lineage>
        <taxon>Eukaryota</taxon>
        <taxon>Metazoa</taxon>
        <taxon>Echinodermata</taxon>
        <taxon>Eleutherozoa</taxon>
        <taxon>Asterozoa</taxon>
        <taxon>Asteroidea</taxon>
        <taxon>Valvatacea</taxon>
        <taxon>Valvatida</taxon>
        <taxon>Asterinidae</taxon>
        <taxon>Patiria</taxon>
    </lineage>
</organism>
<dbReference type="InterPro" id="IPR018246">
    <property type="entry name" value="AP_endonuc_F2_Zn_BS"/>
</dbReference>
<dbReference type="GeneID" id="119734897"/>
<evidence type="ECO:0000256" key="6">
    <source>
        <dbReference type="ARBA" id="ARBA00022833"/>
    </source>
</evidence>
<dbReference type="Proteomes" id="UP000887568">
    <property type="component" value="Unplaced"/>
</dbReference>
<dbReference type="PROSITE" id="PS51432">
    <property type="entry name" value="AP_NUCLEASE_F2_4"/>
    <property type="match status" value="1"/>
</dbReference>
<feature type="compositionally biased region" description="Basic residues" evidence="8">
    <location>
        <begin position="1"/>
        <end position="19"/>
    </location>
</feature>
<dbReference type="GO" id="GO:0005739">
    <property type="term" value="C:mitochondrion"/>
    <property type="evidence" value="ECO:0007669"/>
    <property type="project" value="TreeGrafter"/>
</dbReference>
<dbReference type="InterPro" id="IPR001719">
    <property type="entry name" value="AP_endonuc_2"/>
</dbReference>
<feature type="compositionally biased region" description="Basic and acidic residues" evidence="8">
    <location>
        <begin position="46"/>
        <end position="59"/>
    </location>
</feature>
<dbReference type="AlphaFoldDB" id="A0A914AKD6"/>
<feature type="region of interest" description="Disordered" evidence="8">
    <location>
        <begin position="259"/>
        <end position="327"/>
    </location>
</feature>
<dbReference type="GO" id="GO:0003906">
    <property type="term" value="F:DNA-(apurinic or apyrimidinic site) endonuclease activity"/>
    <property type="evidence" value="ECO:0007669"/>
    <property type="project" value="TreeGrafter"/>
</dbReference>
<dbReference type="GO" id="GO:0008081">
    <property type="term" value="F:phosphoric diester hydrolase activity"/>
    <property type="evidence" value="ECO:0007669"/>
    <property type="project" value="TreeGrafter"/>
</dbReference>
<evidence type="ECO:0000259" key="9">
    <source>
        <dbReference type="Pfam" id="PF01261"/>
    </source>
</evidence>
<dbReference type="HAMAP" id="MF_00152">
    <property type="entry name" value="Nfo"/>
    <property type="match status" value="1"/>
</dbReference>
<protein>
    <recommendedName>
        <fullName evidence="9">Xylose isomerase-like TIM barrel domain-containing protein</fullName>
    </recommendedName>
</protein>
<dbReference type="Gene3D" id="3.20.20.150">
    <property type="entry name" value="Divalent-metal-dependent TIM barrel enzymes"/>
    <property type="match status" value="1"/>
</dbReference>
<evidence type="ECO:0000256" key="3">
    <source>
        <dbReference type="ARBA" id="ARBA00022723"/>
    </source>
</evidence>
<evidence type="ECO:0000313" key="11">
    <source>
        <dbReference type="Proteomes" id="UP000887568"/>
    </source>
</evidence>
<feature type="compositionally biased region" description="Low complexity" evidence="8">
    <location>
        <begin position="60"/>
        <end position="75"/>
    </location>
</feature>
<feature type="compositionally biased region" description="Basic and acidic residues" evidence="8">
    <location>
        <begin position="123"/>
        <end position="132"/>
    </location>
</feature>
<feature type="compositionally biased region" description="Basic residues" evidence="8">
    <location>
        <begin position="289"/>
        <end position="301"/>
    </location>
</feature>
<dbReference type="SUPFAM" id="SSF51658">
    <property type="entry name" value="Xylose isomerase-like"/>
    <property type="match status" value="1"/>
</dbReference>
<evidence type="ECO:0000256" key="2">
    <source>
        <dbReference type="ARBA" id="ARBA00005340"/>
    </source>
</evidence>
<evidence type="ECO:0000256" key="4">
    <source>
        <dbReference type="ARBA" id="ARBA00022763"/>
    </source>
</evidence>
<feature type="domain" description="Xylose isomerase-like TIM barrel" evidence="9">
    <location>
        <begin position="361"/>
        <end position="617"/>
    </location>
</feature>
<evidence type="ECO:0000256" key="5">
    <source>
        <dbReference type="ARBA" id="ARBA00022801"/>
    </source>
</evidence>
<feature type="compositionally biased region" description="Basic residues" evidence="8">
    <location>
        <begin position="166"/>
        <end position="175"/>
    </location>
</feature>
<dbReference type="CDD" id="cd00019">
    <property type="entry name" value="AP2Ec"/>
    <property type="match status" value="1"/>
</dbReference>
<name>A0A914AKD6_PATMI</name>
<dbReference type="Pfam" id="PF01261">
    <property type="entry name" value="AP_endonuc_2"/>
    <property type="match status" value="1"/>
</dbReference>
<dbReference type="GO" id="GO:0006284">
    <property type="term" value="P:base-excision repair"/>
    <property type="evidence" value="ECO:0007669"/>
    <property type="project" value="TreeGrafter"/>
</dbReference>
<dbReference type="GO" id="GO:0003677">
    <property type="term" value="F:DNA binding"/>
    <property type="evidence" value="ECO:0007669"/>
    <property type="project" value="InterPro"/>
</dbReference>
<sequence>MKPKKETRKVSSKRTTRASKAKEEETPSLKAKTKVSISKTKSARTKSREELSSDKDDMKQSSGVKSSKSAAGQSAKESEEAKKRTRIPKKDKIANGAEEQLEKSGRASCEEKQSTVKKASKRKAADAEENNVRKRKILKKTAELDRETEEQGKVDPVEEAGDLGGSKKKVRKPKKPKETVDVGTESCVQPKRKRKELDAEVATTQEKKQKLSTGLKTKTKKSAKETQTKKAVAKKGGAKKGAAKKGVAEEGVAVEEVVVKEEGNDETEGEVISRTRTKKTAKEPLTKKAVAKKGGAKKGAAKKGVAEEGVAEEEVVKEEGNGETESEAIPKMAKEVASRTAKFVGAHMSISGGLDKAVKGAVATGSKAFALFLRSQRQWAAKPLEDKPAEQFRQACRDHDFPPHLILPHGSYLMNCGSPNDETLRKSREALADELNRCEKLGLTRYNFHPGSSCGQITVEECLDKIGESINKVHQQTNKVMTVIENMSCQGSTIGGRFEELSGIIQRVTDKSRIGVCLDTCHAFAAGFDLSTEAGYEKMMSDFDRIIGLKYLVAVHLNDSKGKVGSHLDRHENIGRGQIGLKAFQRLMNDSRFDNIPLILETPVEDGMDYSKEIKLLNSLIGKT</sequence>
<keyword evidence="6" id="KW-0862">Zinc</keyword>
<feature type="compositionally biased region" description="Acidic residues" evidence="8">
    <location>
        <begin position="309"/>
        <end position="326"/>
    </location>
</feature>
<feature type="compositionally biased region" description="Basic and acidic residues" evidence="8">
    <location>
        <begin position="76"/>
        <end position="93"/>
    </location>
</feature>
<keyword evidence="11" id="KW-1185">Reference proteome</keyword>
<dbReference type="FunFam" id="3.20.20.150:FF:000001">
    <property type="entry name" value="Probable endonuclease 4"/>
    <property type="match status" value="1"/>
</dbReference>
<comment type="cofactor">
    <cofactor evidence="1">
        <name>Zn(2+)</name>
        <dbReference type="ChEBI" id="CHEBI:29105"/>
    </cofactor>
</comment>
<evidence type="ECO:0000256" key="8">
    <source>
        <dbReference type="SAM" id="MobiDB-lite"/>
    </source>
</evidence>
<dbReference type="RefSeq" id="XP_038064450.1">
    <property type="nucleotide sequence ID" value="XM_038208522.1"/>
</dbReference>
<dbReference type="InterPro" id="IPR036237">
    <property type="entry name" value="Xyl_isomerase-like_sf"/>
</dbReference>
<reference evidence="10" key="1">
    <citation type="submission" date="2022-11" db="UniProtKB">
        <authorList>
            <consortium name="EnsemblMetazoa"/>
        </authorList>
    </citation>
    <scope>IDENTIFICATION</scope>
</reference>
<dbReference type="OMA" id="INIVHQQ"/>
<keyword evidence="3" id="KW-0479">Metal-binding</keyword>
<feature type="compositionally biased region" description="Basic and acidic residues" evidence="8">
    <location>
        <begin position="140"/>
        <end position="156"/>
    </location>
</feature>
<evidence type="ECO:0000256" key="7">
    <source>
        <dbReference type="ARBA" id="ARBA00023204"/>
    </source>
</evidence>
<dbReference type="GO" id="GO:0005634">
    <property type="term" value="C:nucleus"/>
    <property type="evidence" value="ECO:0007669"/>
    <property type="project" value="TreeGrafter"/>
</dbReference>
<dbReference type="NCBIfam" id="NF002199">
    <property type="entry name" value="PRK01060.1-4"/>
    <property type="match status" value="1"/>
</dbReference>
<feature type="compositionally biased region" description="Basic and acidic residues" evidence="8">
    <location>
        <begin position="100"/>
        <end position="114"/>
    </location>
</feature>
<feature type="compositionally biased region" description="Basic residues" evidence="8">
    <location>
        <begin position="231"/>
        <end position="243"/>
    </location>
</feature>
<keyword evidence="5" id="KW-0378">Hydrolase</keyword>
<dbReference type="GO" id="GO:0008270">
    <property type="term" value="F:zinc ion binding"/>
    <property type="evidence" value="ECO:0007669"/>
    <property type="project" value="InterPro"/>
</dbReference>
<dbReference type="PANTHER" id="PTHR21445">
    <property type="entry name" value="ENDONUCLEASE IV ENDODEOXYRIBONUCLEASE IV"/>
    <property type="match status" value="1"/>
</dbReference>
<dbReference type="PANTHER" id="PTHR21445:SF0">
    <property type="entry name" value="APURINIC-APYRIMIDINIC ENDONUCLEASE"/>
    <property type="match status" value="1"/>
</dbReference>
<comment type="similarity">
    <text evidence="2">Belongs to the AP endonuclease 2 family.</text>
</comment>
<dbReference type="EnsemblMetazoa" id="XM_038208522.1">
    <property type="protein sequence ID" value="XP_038064450.1"/>
    <property type="gene ID" value="LOC119734897"/>
</dbReference>
<dbReference type="NCBIfam" id="TIGR00587">
    <property type="entry name" value="nfo"/>
    <property type="match status" value="1"/>
</dbReference>
<dbReference type="RefSeq" id="XP_038064451.1">
    <property type="nucleotide sequence ID" value="XM_038208523.1"/>
</dbReference>
<dbReference type="PROSITE" id="PS00729">
    <property type="entry name" value="AP_NUCLEASE_F2_1"/>
    <property type="match status" value="1"/>
</dbReference>
<dbReference type="PROSITE" id="PS00730">
    <property type="entry name" value="AP_NUCLEASE_F2_2"/>
    <property type="match status" value="1"/>
</dbReference>
<evidence type="ECO:0000256" key="1">
    <source>
        <dbReference type="ARBA" id="ARBA00001947"/>
    </source>
</evidence>
<keyword evidence="4" id="KW-0227">DNA damage</keyword>